<evidence type="ECO:0000313" key="2">
    <source>
        <dbReference type="Proteomes" id="UP000014500"/>
    </source>
</evidence>
<dbReference type="AlphaFoldDB" id="T1JI91"/>
<evidence type="ECO:0000313" key="1">
    <source>
        <dbReference type="EnsemblMetazoa" id="SMAR013572-PA"/>
    </source>
</evidence>
<proteinExistence type="predicted"/>
<name>T1JI91_STRMM</name>
<keyword evidence="2" id="KW-1185">Reference proteome</keyword>
<dbReference type="EnsemblMetazoa" id="SMAR013572-RA">
    <property type="protein sequence ID" value="SMAR013572-PA"/>
    <property type="gene ID" value="SMAR013572"/>
</dbReference>
<dbReference type="Proteomes" id="UP000014500">
    <property type="component" value="Unassembled WGS sequence"/>
</dbReference>
<sequence>MDPRIELVNAIDVDINRIKKHEKNLEELRNKIKADKAPQEKKLRTASVIRNHIEGLEVRVTEFREEGVRHYDDNKEDLTLCRMYCKVIFSSLLRRLK</sequence>
<accession>T1JI91</accession>
<reference evidence="2" key="1">
    <citation type="submission" date="2011-05" db="EMBL/GenBank/DDBJ databases">
        <authorList>
            <person name="Richards S.R."/>
            <person name="Qu J."/>
            <person name="Jiang H."/>
            <person name="Jhangiani S.N."/>
            <person name="Agravi P."/>
            <person name="Goodspeed R."/>
            <person name="Gross S."/>
            <person name="Mandapat C."/>
            <person name="Jackson L."/>
            <person name="Mathew T."/>
            <person name="Pu L."/>
            <person name="Thornton R."/>
            <person name="Saada N."/>
            <person name="Wilczek-Boney K.B."/>
            <person name="Lee S."/>
            <person name="Kovar C."/>
            <person name="Wu Y."/>
            <person name="Scherer S.E."/>
            <person name="Worley K.C."/>
            <person name="Muzny D.M."/>
            <person name="Gibbs R."/>
        </authorList>
    </citation>
    <scope>NUCLEOTIDE SEQUENCE</scope>
    <source>
        <strain evidence="2">Brora</strain>
    </source>
</reference>
<dbReference type="EMBL" id="JH431976">
    <property type="status" value="NOT_ANNOTATED_CDS"/>
    <property type="molecule type" value="Genomic_DNA"/>
</dbReference>
<protein>
    <submittedName>
        <fullName evidence="1">Uncharacterized protein</fullName>
    </submittedName>
</protein>
<organism evidence="1 2">
    <name type="scientific">Strigamia maritima</name>
    <name type="common">European centipede</name>
    <name type="synonym">Geophilus maritimus</name>
    <dbReference type="NCBI Taxonomy" id="126957"/>
    <lineage>
        <taxon>Eukaryota</taxon>
        <taxon>Metazoa</taxon>
        <taxon>Ecdysozoa</taxon>
        <taxon>Arthropoda</taxon>
        <taxon>Myriapoda</taxon>
        <taxon>Chilopoda</taxon>
        <taxon>Pleurostigmophora</taxon>
        <taxon>Geophilomorpha</taxon>
        <taxon>Linotaeniidae</taxon>
        <taxon>Strigamia</taxon>
    </lineage>
</organism>
<dbReference type="HOGENOM" id="CLU_2349363_0_0_1"/>
<reference evidence="1" key="2">
    <citation type="submission" date="2015-02" db="UniProtKB">
        <authorList>
            <consortium name="EnsemblMetazoa"/>
        </authorList>
    </citation>
    <scope>IDENTIFICATION</scope>
</reference>